<proteinExistence type="predicted"/>
<evidence type="ECO:0000313" key="2">
    <source>
        <dbReference type="Proteomes" id="UP001165136"/>
    </source>
</evidence>
<accession>A0A9W6RBG2</accession>
<reference evidence="1" key="1">
    <citation type="submission" date="2023-03" db="EMBL/GenBank/DDBJ databases">
        <title>Amycolatopsis taiwanensis NBRC 103393.</title>
        <authorList>
            <person name="Ichikawa N."/>
            <person name="Sato H."/>
            <person name="Tonouchi N."/>
        </authorList>
    </citation>
    <scope>NUCLEOTIDE SEQUENCE</scope>
    <source>
        <strain evidence="1">NBRC 103393</strain>
    </source>
</reference>
<gene>
    <name evidence="1" type="ORF">Atai01_75190</name>
</gene>
<dbReference type="EMBL" id="BSTI01000028">
    <property type="protein sequence ID" value="GLY70900.1"/>
    <property type="molecule type" value="Genomic_DNA"/>
</dbReference>
<evidence type="ECO:0000313" key="1">
    <source>
        <dbReference type="EMBL" id="GLY70900.1"/>
    </source>
</evidence>
<dbReference type="Proteomes" id="UP001165136">
    <property type="component" value="Unassembled WGS sequence"/>
</dbReference>
<protein>
    <submittedName>
        <fullName evidence="1">Uncharacterized protein</fullName>
    </submittedName>
</protein>
<comment type="caution">
    <text evidence="1">The sequence shown here is derived from an EMBL/GenBank/DDBJ whole genome shotgun (WGS) entry which is preliminary data.</text>
</comment>
<dbReference type="AlphaFoldDB" id="A0A9W6RBG2"/>
<dbReference type="RefSeq" id="WP_349497651.1">
    <property type="nucleotide sequence ID" value="NZ_BSTI01000028.1"/>
</dbReference>
<keyword evidence="2" id="KW-1185">Reference proteome</keyword>
<organism evidence="1 2">
    <name type="scientific">Amycolatopsis taiwanensis</name>
    <dbReference type="NCBI Taxonomy" id="342230"/>
    <lineage>
        <taxon>Bacteria</taxon>
        <taxon>Bacillati</taxon>
        <taxon>Actinomycetota</taxon>
        <taxon>Actinomycetes</taxon>
        <taxon>Pseudonocardiales</taxon>
        <taxon>Pseudonocardiaceae</taxon>
        <taxon>Amycolatopsis</taxon>
    </lineage>
</organism>
<sequence>MAIRLLLVRPVGPTVGERARVAHLVPVPEGMSRPERLATCCGAKFGPGELELLDRVVGMPCEVCLSRVPLLTRGQHDGLAPVADDLDSRLAVVETSLRHIAAQLEEVQNLFVQVVKAYRVRSKDIGGGRERNGGEGSVR</sequence>
<name>A0A9W6RBG2_9PSEU</name>